<dbReference type="GO" id="GO:0005829">
    <property type="term" value="C:cytosol"/>
    <property type="evidence" value="ECO:0007669"/>
    <property type="project" value="TreeGrafter"/>
</dbReference>
<dbReference type="GO" id="GO:0006508">
    <property type="term" value="P:proteolysis"/>
    <property type="evidence" value="ECO:0007669"/>
    <property type="project" value="UniProtKB-KW"/>
</dbReference>
<evidence type="ECO:0000256" key="10">
    <source>
        <dbReference type="ARBA" id="ARBA00022833"/>
    </source>
</evidence>
<dbReference type="PROSITE" id="PS00972">
    <property type="entry name" value="USP_1"/>
    <property type="match status" value="1"/>
</dbReference>
<evidence type="ECO:0000256" key="11">
    <source>
        <dbReference type="PROSITE-ProRule" id="PRU00134"/>
    </source>
</evidence>
<feature type="compositionally biased region" description="Low complexity" evidence="12">
    <location>
        <begin position="1077"/>
        <end position="1088"/>
    </location>
</feature>
<dbReference type="SUPFAM" id="SSF54001">
    <property type="entry name" value="Cysteine proteinases"/>
    <property type="match status" value="1"/>
</dbReference>
<feature type="region of interest" description="Disordered" evidence="12">
    <location>
        <begin position="273"/>
        <end position="292"/>
    </location>
</feature>
<feature type="compositionally biased region" description="Low complexity" evidence="12">
    <location>
        <begin position="969"/>
        <end position="983"/>
    </location>
</feature>
<dbReference type="InterPro" id="IPR050164">
    <property type="entry name" value="Peptidase_C19"/>
</dbReference>
<evidence type="ECO:0000259" key="14">
    <source>
        <dbReference type="PROSITE" id="PS50235"/>
    </source>
</evidence>
<proteinExistence type="inferred from homology"/>
<dbReference type="Gene3D" id="6.10.140.2220">
    <property type="match status" value="1"/>
</dbReference>
<dbReference type="SUPFAM" id="SSF144232">
    <property type="entry name" value="HIT/MYND zinc finger-like"/>
    <property type="match status" value="1"/>
</dbReference>
<feature type="region of interest" description="Disordered" evidence="12">
    <location>
        <begin position="303"/>
        <end position="330"/>
    </location>
</feature>
<gene>
    <name evidence="16" type="ORF">CEPIT_LOCUS17063</name>
</gene>
<dbReference type="Proteomes" id="UP001152523">
    <property type="component" value="Unassembled WGS sequence"/>
</dbReference>
<feature type="domain" description="USP" evidence="14">
    <location>
        <begin position="594"/>
        <end position="902"/>
    </location>
</feature>
<dbReference type="InterPro" id="IPR001394">
    <property type="entry name" value="Peptidase_C19_UCH"/>
</dbReference>
<keyword evidence="4" id="KW-0645">Protease</keyword>
<dbReference type="Pfam" id="PF01753">
    <property type="entry name" value="zf-MYND"/>
    <property type="match status" value="1"/>
</dbReference>
<dbReference type="EC" id="3.4.19.12" evidence="3"/>
<keyword evidence="8" id="KW-0378">Hydrolase</keyword>
<evidence type="ECO:0000259" key="15">
    <source>
        <dbReference type="PROSITE" id="PS50865"/>
    </source>
</evidence>
<keyword evidence="7" id="KW-0833">Ubl conjugation pathway</keyword>
<evidence type="ECO:0000256" key="7">
    <source>
        <dbReference type="ARBA" id="ARBA00022786"/>
    </source>
</evidence>
<evidence type="ECO:0000256" key="6">
    <source>
        <dbReference type="ARBA" id="ARBA00022771"/>
    </source>
</evidence>
<feature type="transmembrane region" description="Helical" evidence="13">
    <location>
        <begin position="12"/>
        <end position="32"/>
    </location>
</feature>
<keyword evidence="6 11" id="KW-0863">Zinc-finger</keyword>
<feature type="compositionally biased region" description="Polar residues" evidence="12">
    <location>
        <begin position="928"/>
        <end position="966"/>
    </location>
</feature>
<dbReference type="Gene3D" id="3.90.70.10">
    <property type="entry name" value="Cysteine proteinases"/>
    <property type="match status" value="1"/>
</dbReference>
<dbReference type="GO" id="GO:0008270">
    <property type="term" value="F:zinc ion binding"/>
    <property type="evidence" value="ECO:0007669"/>
    <property type="project" value="UniProtKB-KW"/>
</dbReference>
<dbReference type="FunFam" id="3.90.70.10:FF:000026">
    <property type="entry name" value="Ubiquitin carboxyl-terminal hydrolase 15"/>
    <property type="match status" value="1"/>
</dbReference>
<evidence type="ECO:0000256" key="13">
    <source>
        <dbReference type="SAM" id="Phobius"/>
    </source>
</evidence>
<keyword evidence="13" id="KW-0472">Membrane</keyword>
<evidence type="ECO:0000256" key="1">
    <source>
        <dbReference type="ARBA" id="ARBA00000707"/>
    </source>
</evidence>
<feature type="compositionally biased region" description="Low complexity" evidence="12">
    <location>
        <begin position="1011"/>
        <end position="1028"/>
    </location>
</feature>
<dbReference type="AlphaFoldDB" id="A0AAV0DME8"/>
<dbReference type="PANTHER" id="PTHR24006:SF874">
    <property type="entry name" value="UBIQUITIN CARBOXYL-TERMINAL HYDROLASE 16"/>
    <property type="match status" value="1"/>
</dbReference>
<feature type="compositionally biased region" description="Polar residues" evidence="12">
    <location>
        <begin position="316"/>
        <end position="330"/>
    </location>
</feature>
<feature type="domain" description="MYND-type" evidence="15">
    <location>
        <begin position="112"/>
        <end position="149"/>
    </location>
</feature>
<evidence type="ECO:0000256" key="3">
    <source>
        <dbReference type="ARBA" id="ARBA00012759"/>
    </source>
</evidence>
<feature type="region of interest" description="Disordered" evidence="12">
    <location>
        <begin position="221"/>
        <end position="265"/>
    </location>
</feature>
<evidence type="ECO:0000256" key="8">
    <source>
        <dbReference type="ARBA" id="ARBA00022801"/>
    </source>
</evidence>
<dbReference type="EMBL" id="CAMAPF010000129">
    <property type="protein sequence ID" value="CAH9105175.1"/>
    <property type="molecule type" value="Genomic_DNA"/>
</dbReference>
<comment type="catalytic activity">
    <reaction evidence="1">
        <text>Thiol-dependent hydrolysis of ester, thioester, amide, peptide and isopeptide bonds formed by the C-terminal Gly of ubiquitin (a 76-residue protein attached to proteins as an intracellular targeting signal).</text>
        <dbReference type="EC" id="3.4.19.12"/>
    </reaction>
</comment>
<evidence type="ECO:0000256" key="5">
    <source>
        <dbReference type="ARBA" id="ARBA00022723"/>
    </source>
</evidence>
<feature type="compositionally biased region" description="Low complexity" evidence="12">
    <location>
        <begin position="240"/>
        <end position="259"/>
    </location>
</feature>
<evidence type="ECO:0000256" key="12">
    <source>
        <dbReference type="SAM" id="MobiDB-lite"/>
    </source>
</evidence>
<dbReference type="PROSITE" id="PS50865">
    <property type="entry name" value="ZF_MYND_2"/>
    <property type="match status" value="1"/>
</dbReference>
<evidence type="ECO:0000256" key="4">
    <source>
        <dbReference type="ARBA" id="ARBA00022670"/>
    </source>
</evidence>
<name>A0AAV0DME8_9ASTE</name>
<feature type="compositionally biased region" description="Polar residues" evidence="12">
    <location>
        <begin position="229"/>
        <end position="239"/>
    </location>
</feature>
<evidence type="ECO:0000313" key="17">
    <source>
        <dbReference type="Proteomes" id="UP001152523"/>
    </source>
</evidence>
<dbReference type="InterPro" id="IPR038765">
    <property type="entry name" value="Papain-like_cys_pep_sf"/>
</dbReference>
<dbReference type="PROSITE" id="PS50235">
    <property type="entry name" value="USP_3"/>
    <property type="match status" value="1"/>
</dbReference>
<keyword evidence="13" id="KW-1133">Transmembrane helix</keyword>
<accession>A0AAV0DME8</accession>
<dbReference type="GO" id="GO:0005634">
    <property type="term" value="C:nucleus"/>
    <property type="evidence" value="ECO:0007669"/>
    <property type="project" value="TreeGrafter"/>
</dbReference>
<dbReference type="FunFam" id="6.10.140.2220:FF:000006">
    <property type="entry name" value="Ubiquitin carboxyl-terminal hydrolase 15"/>
    <property type="match status" value="1"/>
</dbReference>
<organism evidence="16 17">
    <name type="scientific">Cuscuta epithymum</name>
    <dbReference type="NCBI Taxonomy" id="186058"/>
    <lineage>
        <taxon>Eukaryota</taxon>
        <taxon>Viridiplantae</taxon>
        <taxon>Streptophyta</taxon>
        <taxon>Embryophyta</taxon>
        <taxon>Tracheophyta</taxon>
        <taxon>Spermatophyta</taxon>
        <taxon>Magnoliopsida</taxon>
        <taxon>eudicotyledons</taxon>
        <taxon>Gunneridae</taxon>
        <taxon>Pentapetalae</taxon>
        <taxon>asterids</taxon>
        <taxon>lamiids</taxon>
        <taxon>Solanales</taxon>
        <taxon>Convolvulaceae</taxon>
        <taxon>Cuscuteae</taxon>
        <taxon>Cuscuta</taxon>
        <taxon>Cuscuta subgen. Cuscuta</taxon>
    </lineage>
</organism>
<dbReference type="InterPro" id="IPR002893">
    <property type="entry name" value="Znf_MYND"/>
</dbReference>
<reference evidence="16" key="1">
    <citation type="submission" date="2022-07" db="EMBL/GenBank/DDBJ databases">
        <authorList>
            <person name="Macas J."/>
            <person name="Novak P."/>
            <person name="Neumann P."/>
        </authorList>
    </citation>
    <scope>NUCLEOTIDE SEQUENCE</scope>
</reference>
<protein>
    <recommendedName>
        <fullName evidence="3">ubiquitinyl hydrolase 1</fullName>
        <ecNumber evidence="3">3.4.19.12</ecNumber>
    </recommendedName>
</protein>
<dbReference type="InterPro" id="IPR018200">
    <property type="entry name" value="USP_CS"/>
</dbReference>
<keyword evidence="9" id="KW-0788">Thiol protease</keyword>
<dbReference type="InterPro" id="IPR028889">
    <property type="entry name" value="USP"/>
</dbReference>
<keyword evidence="10" id="KW-0862">Zinc</keyword>
<dbReference type="GO" id="GO:0016579">
    <property type="term" value="P:protein deubiquitination"/>
    <property type="evidence" value="ECO:0007669"/>
    <property type="project" value="InterPro"/>
</dbReference>
<comment type="similarity">
    <text evidence="2">Belongs to the peptidase C19 family.</text>
</comment>
<sequence>MLVGGDLGFLSRFVVAALLVVAGPVLGFVFRWKWRRAVARREEVDQLLYFASTDAARAELEAAAQYSFDYGGYSYGSVLEGDVPAAVPMPSPVPAYSSSTSVPAAPQLQHQCANCFSPASTRCSRCKAVRYCSGKCQIIHWRLGHKDECQPPSNHNHGSDGEGTNHFKAFKKEENEGCAGGIEPEEKNSPVSIDQSFPEHIHSKSSISMESNTADVLKGKHLTDDRSTNSDPEFSSHMFSTSTSRESFSSTSISDSNDSGGIDKAAGIRSLNTETSQTTSDHHRPQFLEQPTVVSSINAVSTSSESPCINLGPYGSTKSNYSSSRASTVDGSSKSSLLVSSVPSSDFWKEIARYSRSKVNAMEDVVGHPDSEDVIASNFLDAQLLPLGSSKMARATTALSMNEPNAEVIDNVDMRRSSSLRPKSRNTMENDMLKTSSSYKETRHSLSAASCAFPVNHLMQNDTLKANSAPKTSLNVSHAPKARQVEHVLAKPPQVYLSSTANRHDYQGVKPVKIDRAQVNSCVSGPGGDSQSSKIGLKSSILKVVDPFKVSKSSQHNALGAWGETAGRYNNKGLFPYELFVKLFNSNNIELRPFGLTNCGNSCYANAVLQCLAFTPPFTAYFLQGFHSKGCAIRAKKEWCFTCEFESLVLNAKGGSSPLSPSRIISHLENIGSSLGNGREEDAHEFLRYVIETMQSICLKEGGVHAPSTLEEQTSLIGFTFGGFLRSKIECLRCGGKSEKHERMMDLTVEIDGDIATLEGALKQFTHTEVLDGENKYHCTRCKSYEKARKKLKILEAPNVLTIALKRFQSGKYGKLNKMITFPEILNLASYMSGTSDKSPIYRLYGVIVHLDVMNAAFSGHYVCYVKNFQNKWFKVDDSTVKPVELERVLSKGAYMLLYSRCSPRAPRLIRNSTVSHDARAQKPLPCKSSSHRNSLDYSSNGQGCKQCLNSSRTGPWPNQTVMTEDSSSDNSSSLFSEGGSYSTDSSNRDSTEDFVDQLFGGDPGYGWRNSTDSETSSSSSSPFSRHSPLADMDRYASSGYPEARSGYIDSSTDHQPQGFWRGPSSEQNTTAKHCSKSLGASRSSGSKIGSDKAYGNMKCR</sequence>
<keyword evidence="13" id="KW-0812">Transmembrane</keyword>
<dbReference type="GO" id="GO:0004843">
    <property type="term" value="F:cysteine-type deubiquitinase activity"/>
    <property type="evidence" value="ECO:0007669"/>
    <property type="project" value="UniProtKB-EC"/>
</dbReference>
<comment type="caution">
    <text evidence="16">The sequence shown here is derived from an EMBL/GenBank/DDBJ whole genome shotgun (WGS) entry which is preliminary data.</text>
</comment>
<evidence type="ECO:0000313" key="16">
    <source>
        <dbReference type="EMBL" id="CAH9105175.1"/>
    </source>
</evidence>
<feature type="region of interest" description="Disordered" evidence="12">
    <location>
        <begin position="914"/>
        <end position="1101"/>
    </location>
</feature>
<keyword evidence="17" id="KW-1185">Reference proteome</keyword>
<dbReference type="PANTHER" id="PTHR24006">
    <property type="entry name" value="UBIQUITIN CARBOXYL-TERMINAL HYDROLASE"/>
    <property type="match status" value="1"/>
</dbReference>
<keyword evidence="5" id="KW-0479">Metal-binding</keyword>
<evidence type="ECO:0000256" key="2">
    <source>
        <dbReference type="ARBA" id="ARBA00009085"/>
    </source>
</evidence>
<dbReference type="Pfam" id="PF00443">
    <property type="entry name" value="UCH"/>
    <property type="match status" value="1"/>
</dbReference>
<evidence type="ECO:0000256" key="9">
    <source>
        <dbReference type="ARBA" id="ARBA00022807"/>
    </source>
</evidence>